<dbReference type="InParanoid" id="E9HHS6"/>
<dbReference type="KEGG" id="dpx:DAPPUDRAFT_259744"/>
<accession>E9HHS6</accession>
<evidence type="ECO:0000313" key="1">
    <source>
        <dbReference type="EMBL" id="EFX68684.1"/>
    </source>
</evidence>
<organism evidence="1 2">
    <name type="scientific">Daphnia pulex</name>
    <name type="common">Water flea</name>
    <dbReference type="NCBI Taxonomy" id="6669"/>
    <lineage>
        <taxon>Eukaryota</taxon>
        <taxon>Metazoa</taxon>
        <taxon>Ecdysozoa</taxon>
        <taxon>Arthropoda</taxon>
        <taxon>Crustacea</taxon>
        <taxon>Branchiopoda</taxon>
        <taxon>Diplostraca</taxon>
        <taxon>Cladocera</taxon>
        <taxon>Anomopoda</taxon>
        <taxon>Daphniidae</taxon>
        <taxon>Daphnia</taxon>
    </lineage>
</organism>
<keyword evidence="2" id="KW-1185">Reference proteome</keyword>
<dbReference type="AlphaFoldDB" id="E9HHS6"/>
<gene>
    <name evidence="1" type="ORF">DAPPUDRAFT_259744</name>
</gene>
<proteinExistence type="predicted"/>
<name>E9HHS6_DAPPU</name>
<reference evidence="1 2" key="1">
    <citation type="journal article" date="2011" name="Science">
        <title>The ecoresponsive genome of Daphnia pulex.</title>
        <authorList>
            <person name="Colbourne J.K."/>
            <person name="Pfrender M.E."/>
            <person name="Gilbert D."/>
            <person name="Thomas W.K."/>
            <person name="Tucker A."/>
            <person name="Oakley T.H."/>
            <person name="Tokishita S."/>
            <person name="Aerts A."/>
            <person name="Arnold G.J."/>
            <person name="Basu M.K."/>
            <person name="Bauer D.J."/>
            <person name="Caceres C.E."/>
            <person name="Carmel L."/>
            <person name="Casola C."/>
            <person name="Choi J.H."/>
            <person name="Detter J.C."/>
            <person name="Dong Q."/>
            <person name="Dusheyko S."/>
            <person name="Eads B.D."/>
            <person name="Frohlich T."/>
            <person name="Geiler-Samerotte K.A."/>
            <person name="Gerlach D."/>
            <person name="Hatcher P."/>
            <person name="Jogdeo S."/>
            <person name="Krijgsveld J."/>
            <person name="Kriventseva E.V."/>
            <person name="Kultz D."/>
            <person name="Laforsch C."/>
            <person name="Lindquist E."/>
            <person name="Lopez J."/>
            <person name="Manak J.R."/>
            <person name="Muller J."/>
            <person name="Pangilinan J."/>
            <person name="Patwardhan R.P."/>
            <person name="Pitluck S."/>
            <person name="Pritham E.J."/>
            <person name="Rechtsteiner A."/>
            <person name="Rho M."/>
            <person name="Rogozin I.B."/>
            <person name="Sakarya O."/>
            <person name="Salamov A."/>
            <person name="Schaack S."/>
            <person name="Shapiro H."/>
            <person name="Shiga Y."/>
            <person name="Skalitzky C."/>
            <person name="Smith Z."/>
            <person name="Souvorov A."/>
            <person name="Sung W."/>
            <person name="Tang Z."/>
            <person name="Tsuchiya D."/>
            <person name="Tu H."/>
            <person name="Vos H."/>
            <person name="Wang M."/>
            <person name="Wolf Y.I."/>
            <person name="Yamagata H."/>
            <person name="Yamada T."/>
            <person name="Ye Y."/>
            <person name="Shaw J.R."/>
            <person name="Andrews J."/>
            <person name="Crease T.J."/>
            <person name="Tang H."/>
            <person name="Lucas S.M."/>
            <person name="Robertson H.M."/>
            <person name="Bork P."/>
            <person name="Koonin E.V."/>
            <person name="Zdobnov E.M."/>
            <person name="Grigoriev I.V."/>
            <person name="Lynch M."/>
            <person name="Boore J.L."/>
        </authorList>
    </citation>
    <scope>NUCLEOTIDE SEQUENCE [LARGE SCALE GENOMIC DNA]</scope>
</reference>
<dbReference type="EMBL" id="GL732650">
    <property type="protein sequence ID" value="EFX68684.1"/>
    <property type="molecule type" value="Genomic_DNA"/>
</dbReference>
<evidence type="ECO:0000313" key="2">
    <source>
        <dbReference type="Proteomes" id="UP000000305"/>
    </source>
</evidence>
<protein>
    <submittedName>
        <fullName evidence="1">Uncharacterized protein</fullName>
    </submittedName>
</protein>
<sequence>MSNQQRLIACEQWSCIVCLRRNAITKNNIAAFDYENERVLCMLVYTQVN</sequence>
<dbReference type="Proteomes" id="UP000000305">
    <property type="component" value="Unassembled WGS sequence"/>
</dbReference>
<dbReference type="HOGENOM" id="CLU_3144317_0_0_1"/>